<comment type="similarity">
    <text evidence="2 14">Belongs to the TonB-dependent receptor family.</text>
</comment>
<dbReference type="Pfam" id="PF07715">
    <property type="entry name" value="Plug"/>
    <property type="match status" value="1"/>
</dbReference>
<dbReference type="GO" id="GO:0009279">
    <property type="term" value="C:cell outer membrane"/>
    <property type="evidence" value="ECO:0007669"/>
    <property type="project" value="UniProtKB-SubCell"/>
</dbReference>
<organism evidence="16 17">
    <name type="scientific">Pseudomonas jessenii</name>
    <dbReference type="NCBI Taxonomy" id="77298"/>
    <lineage>
        <taxon>Bacteria</taxon>
        <taxon>Pseudomonadati</taxon>
        <taxon>Pseudomonadota</taxon>
        <taxon>Gammaproteobacteria</taxon>
        <taxon>Pseudomonadales</taxon>
        <taxon>Pseudomonadaceae</taxon>
        <taxon>Pseudomonas</taxon>
    </lineage>
</organism>
<evidence type="ECO:0000259" key="15">
    <source>
        <dbReference type="SMART" id="SM00965"/>
    </source>
</evidence>
<dbReference type="PANTHER" id="PTHR32552:SF74">
    <property type="entry name" value="HYDROXAMATE SIDEROPHORE RECEPTOR FHUE"/>
    <property type="match status" value="1"/>
</dbReference>
<keyword evidence="8" id="KW-0408">Iron</keyword>
<keyword evidence="6 14" id="KW-0812">Transmembrane</keyword>
<dbReference type="InterPro" id="IPR039426">
    <property type="entry name" value="TonB-dep_rcpt-like"/>
</dbReference>
<keyword evidence="13 14" id="KW-0998">Cell outer membrane</keyword>
<evidence type="ECO:0000313" key="16">
    <source>
        <dbReference type="EMBL" id="PYY69567.1"/>
    </source>
</evidence>
<evidence type="ECO:0000256" key="4">
    <source>
        <dbReference type="ARBA" id="ARBA00022452"/>
    </source>
</evidence>
<evidence type="ECO:0000256" key="1">
    <source>
        <dbReference type="ARBA" id="ARBA00004571"/>
    </source>
</evidence>
<feature type="non-terminal residue" evidence="16">
    <location>
        <position position="513"/>
    </location>
</feature>
<evidence type="ECO:0000256" key="11">
    <source>
        <dbReference type="ARBA" id="ARBA00023136"/>
    </source>
</evidence>
<dbReference type="AlphaFoldDB" id="A0A2W0ENM9"/>
<dbReference type="EMBL" id="PDLL01000181">
    <property type="protein sequence ID" value="PYY69567.1"/>
    <property type="molecule type" value="Genomic_DNA"/>
</dbReference>
<evidence type="ECO:0000256" key="3">
    <source>
        <dbReference type="ARBA" id="ARBA00022448"/>
    </source>
</evidence>
<dbReference type="FunFam" id="2.170.130.10:FF:000010">
    <property type="entry name" value="Ferripyoverdine receptor"/>
    <property type="match status" value="1"/>
</dbReference>
<keyword evidence="4 14" id="KW-1134">Transmembrane beta strand</keyword>
<evidence type="ECO:0000256" key="13">
    <source>
        <dbReference type="ARBA" id="ARBA00023237"/>
    </source>
</evidence>
<feature type="domain" description="Secretin/TonB short N-terminal" evidence="15">
    <location>
        <begin position="70"/>
        <end position="121"/>
    </location>
</feature>
<dbReference type="InterPro" id="IPR036942">
    <property type="entry name" value="Beta-barrel_TonB_sf"/>
</dbReference>
<gene>
    <name evidence="16" type="ORF">CRX42_15940</name>
</gene>
<evidence type="ECO:0000256" key="12">
    <source>
        <dbReference type="ARBA" id="ARBA00023170"/>
    </source>
</evidence>
<evidence type="ECO:0000256" key="6">
    <source>
        <dbReference type="ARBA" id="ARBA00022692"/>
    </source>
</evidence>
<evidence type="ECO:0000256" key="8">
    <source>
        <dbReference type="ARBA" id="ARBA00023004"/>
    </source>
</evidence>
<dbReference type="InterPro" id="IPR037066">
    <property type="entry name" value="Plug_dom_sf"/>
</dbReference>
<keyword evidence="3 14" id="KW-0813">Transport</keyword>
<evidence type="ECO:0000256" key="9">
    <source>
        <dbReference type="ARBA" id="ARBA00023065"/>
    </source>
</evidence>
<dbReference type="PANTHER" id="PTHR32552">
    <property type="entry name" value="FERRICHROME IRON RECEPTOR-RELATED"/>
    <property type="match status" value="1"/>
</dbReference>
<evidence type="ECO:0000256" key="14">
    <source>
        <dbReference type="PROSITE-ProRule" id="PRU01360"/>
    </source>
</evidence>
<sequence>MPRATVTRNRFALHPLVLVLAIVLPGLEVSRTQAAALADNERSSSQTRHYTIAAGSLVNVLNSFAEQAGIFLAGHNDLAAGKRSPGLNGVYNREQALQRLLQGSGLLAQRQGNSGYVMHAAPVEQGALELGATSISAQAPGAISEDSHAYTIGSTSSATGLPLSLRETPQSVTVITRQLMDDQGATSLVDALRRAPGISVQNYDSERWEFSSRGLPITNFQYDGVNTDYDGVYDYGTTSTDMAPYDRVEIIKGATGLMTGAGDPSATVNLIRKRPTPTFKASVSGTVGSWDNYRSEGDISGPLSASANVRGRLVAVYQDRSAYMDHYRNSKDIAYGIVEADLTPDTLVSVGIDQQNTRSRGASWTGFPMYYSDGSRTDFSRSFNPASDWSRRDFTNQTLFASVQQQLANDWALKLSYDRKHRQHDTFLASASGGNPDPVSGNGMFMYMGKFKGDQVQDNIDVNLSGPFTLAGREHELIAGFMSMNTRQDIPVYGSVYPPVDGSIFDWRGEFAK</sequence>
<accession>A0A2W0ENM9</accession>
<evidence type="ECO:0000256" key="7">
    <source>
        <dbReference type="ARBA" id="ARBA00022729"/>
    </source>
</evidence>
<keyword evidence="11 14" id="KW-0472">Membrane</keyword>
<dbReference type="InterPro" id="IPR011662">
    <property type="entry name" value="Secretin/TonB_short_N"/>
</dbReference>
<dbReference type="GO" id="GO:0015344">
    <property type="term" value="F:siderophore uptake transmembrane transporter activity"/>
    <property type="evidence" value="ECO:0007669"/>
    <property type="project" value="TreeGrafter"/>
</dbReference>
<dbReference type="Gene3D" id="2.40.170.20">
    <property type="entry name" value="TonB-dependent receptor, beta-barrel domain"/>
    <property type="match status" value="1"/>
</dbReference>
<dbReference type="PROSITE" id="PS52016">
    <property type="entry name" value="TONB_DEPENDENT_REC_3"/>
    <property type="match status" value="1"/>
</dbReference>
<keyword evidence="10" id="KW-0798">TonB box</keyword>
<reference evidence="16 17" key="1">
    <citation type="journal article" date="2018" name="Appl. Microbiol. Biotechnol.">
        <title>Characterization of the caprolactam degradation pathway in Pseudomonas jessenii using mass spectrometry-based proteomics.</title>
        <authorList>
            <person name="Otzen M."/>
            <person name="Palacio C."/>
            <person name="Janssen D.B."/>
        </authorList>
    </citation>
    <scope>NUCLEOTIDE SEQUENCE [LARGE SCALE GENOMIC DNA]</scope>
    <source>
        <strain evidence="16 17">GO3</strain>
    </source>
</reference>
<dbReference type="SMART" id="SM00965">
    <property type="entry name" value="STN"/>
    <property type="match status" value="1"/>
</dbReference>
<dbReference type="SUPFAM" id="SSF56935">
    <property type="entry name" value="Porins"/>
    <property type="match status" value="1"/>
</dbReference>
<keyword evidence="12 16" id="KW-0675">Receptor</keyword>
<comment type="subcellular location">
    <subcellularLocation>
        <location evidence="1 14">Cell outer membrane</location>
        <topology evidence="1 14">Multi-pass membrane protein</topology>
    </subcellularLocation>
</comment>
<dbReference type="Pfam" id="PF07660">
    <property type="entry name" value="STN"/>
    <property type="match status" value="1"/>
</dbReference>
<dbReference type="Gene3D" id="2.170.130.10">
    <property type="entry name" value="TonB-dependent receptor, plug domain"/>
    <property type="match status" value="1"/>
</dbReference>
<dbReference type="RefSeq" id="WP_181432061.1">
    <property type="nucleotide sequence ID" value="NZ_PDLL01000181.1"/>
</dbReference>
<keyword evidence="7" id="KW-0732">Signal</keyword>
<keyword evidence="9" id="KW-0406">Ion transport</keyword>
<comment type="caution">
    <text evidence="16">The sequence shown here is derived from an EMBL/GenBank/DDBJ whole genome shotgun (WGS) entry which is preliminary data.</text>
</comment>
<evidence type="ECO:0000313" key="17">
    <source>
        <dbReference type="Proteomes" id="UP000247437"/>
    </source>
</evidence>
<dbReference type="Gene3D" id="3.55.50.30">
    <property type="match status" value="1"/>
</dbReference>
<proteinExistence type="inferred from homology"/>
<evidence type="ECO:0000256" key="2">
    <source>
        <dbReference type="ARBA" id="ARBA00009810"/>
    </source>
</evidence>
<evidence type="ECO:0000256" key="10">
    <source>
        <dbReference type="ARBA" id="ARBA00023077"/>
    </source>
</evidence>
<evidence type="ECO:0000256" key="5">
    <source>
        <dbReference type="ARBA" id="ARBA00022496"/>
    </source>
</evidence>
<name>A0A2W0ENM9_PSEJE</name>
<dbReference type="Proteomes" id="UP000247437">
    <property type="component" value="Unassembled WGS sequence"/>
</dbReference>
<keyword evidence="5" id="KW-0410">Iron transport</keyword>
<dbReference type="InterPro" id="IPR012910">
    <property type="entry name" value="Plug_dom"/>
</dbReference>
<protein>
    <submittedName>
        <fullName evidence="16">TonB-dependent siderophore receptor</fullName>
    </submittedName>
</protein>